<protein>
    <submittedName>
        <fullName evidence="1">Uncharacterized protein</fullName>
    </submittedName>
</protein>
<evidence type="ECO:0000313" key="2">
    <source>
        <dbReference type="Proteomes" id="UP000287527"/>
    </source>
</evidence>
<sequence>MKVKRQWCHLCRAADKLGNSVDLF</sequence>
<keyword evidence="2" id="KW-1185">Reference proteome</keyword>
<accession>A0A444H112</accession>
<gene>
    <name evidence="1" type="ORF">EPI11_14270</name>
</gene>
<name>A0A444H112_9FLAO</name>
<dbReference type="Proteomes" id="UP000287527">
    <property type="component" value="Unassembled WGS sequence"/>
</dbReference>
<dbReference type="AlphaFoldDB" id="A0A444H112"/>
<dbReference type="EMBL" id="SBII01000010">
    <property type="protein sequence ID" value="RWW96768.1"/>
    <property type="molecule type" value="Genomic_DNA"/>
</dbReference>
<proteinExistence type="predicted"/>
<evidence type="ECO:0000313" key="1">
    <source>
        <dbReference type="EMBL" id="RWW96768.1"/>
    </source>
</evidence>
<comment type="caution">
    <text evidence="1">The sequence shown here is derived from an EMBL/GenBank/DDBJ whole genome shotgun (WGS) entry which is preliminary data.</text>
</comment>
<organism evidence="1 2">
    <name type="scientific">Flavobacterium cerinum</name>
    <dbReference type="NCBI Taxonomy" id="2502784"/>
    <lineage>
        <taxon>Bacteria</taxon>
        <taxon>Pseudomonadati</taxon>
        <taxon>Bacteroidota</taxon>
        <taxon>Flavobacteriia</taxon>
        <taxon>Flavobacteriales</taxon>
        <taxon>Flavobacteriaceae</taxon>
        <taxon>Flavobacterium</taxon>
    </lineage>
</organism>
<reference evidence="1 2" key="1">
    <citation type="submission" date="2019-01" db="EMBL/GenBank/DDBJ databases">
        <title>Flavobacterium sp. nov.,isolated from freshwater.</title>
        <authorList>
            <person name="Zhang R."/>
            <person name="Du Z.-J."/>
        </authorList>
    </citation>
    <scope>NUCLEOTIDE SEQUENCE [LARGE SCALE GENOMIC DNA]</scope>
    <source>
        <strain evidence="1 2">1E403</strain>
    </source>
</reference>